<keyword evidence="1" id="KW-1133">Transmembrane helix</keyword>
<reference evidence="3" key="1">
    <citation type="journal article" date="2019" name="Int. J. Syst. Evol. Microbiol.">
        <title>The Global Catalogue of Microorganisms (GCM) 10K type strain sequencing project: providing services to taxonomists for standard genome sequencing and annotation.</title>
        <authorList>
            <consortium name="The Broad Institute Genomics Platform"/>
            <consortium name="The Broad Institute Genome Sequencing Center for Infectious Disease"/>
            <person name="Wu L."/>
            <person name="Ma J."/>
        </authorList>
    </citation>
    <scope>NUCLEOTIDE SEQUENCE [LARGE SCALE GENOMIC DNA]</scope>
    <source>
        <strain evidence="3">NBRC 110140</strain>
    </source>
</reference>
<organism evidence="2 3">
    <name type="scientific">Amylibacter marinus</name>
    <dbReference type="NCBI Taxonomy" id="1475483"/>
    <lineage>
        <taxon>Bacteria</taxon>
        <taxon>Pseudomonadati</taxon>
        <taxon>Pseudomonadota</taxon>
        <taxon>Alphaproteobacteria</taxon>
        <taxon>Rhodobacterales</taxon>
        <taxon>Paracoccaceae</taxon>
        <taxon>Amylibacter</taxon>
    </lineage>
</organism>
<proteinExistence type="predicted"/>
<gene>
    <name evidence="2" type="ORF">GCM10007939_02170</name>
</gene>
<feature type="transmembrane region" description="Helical" evidence="1">
    <location>
        <begin position="7"/>
        <end position="24"/>
    </location>
</feature>
<dbReference type="EMBL" id="BSNN01000002">
    <property type="protein sequence ID" value="GLQ33934.1"/>
    <property type="molecule type" value="Genomic_DNA"/>
</dbReference>
<evidence type="ECO:0000313" key="2">
    <source>
        <dbReference type="EMBL" id="GLQ33934.1"/>
    </source>
</evidence>
<keyword evidence="1" id="KW-0472">Membrane</keyword>
<protein>
    <recommendedName>
        <fullName evidence="4">DUF1523 domain-containing protein</fullName>
    </recommendedName>
</protein>
<comment type="caution">
    <text evidence="2">The sequence shown here is derived from an EMBL/GenBank/DDBJ whole genome shotgun (WGS) entry which is preliminary data.</text>
</comment>
<feature type="transmembrane region" description="Helical" evidence="1">
    <location>
        <begin position="145"/>
        <end position="165"/>
    </location>
</feature>
<sequence>MRILKRVFTGVVLIIAVGILHYTLPARDIVKIVGTDVKRMDVGQYAWFWASPDSGTNANLTRDVRFVNAIWPDGSARVYRNEDTEWNWPPYFKFDSGNLTAQAQGIAKEDDIWVAVTHYGWRIKLLSIFPNAVAMKQVSGPDQLLIPWFNIVFFGLLAGVLFVTWRMLRRFKRRRIDPITQQIEGASDTVSDYANAARDDLEKRQNAVMRSWRRWFGTAKK</sequence>
<evidence type="ECO:0000313" key="3">
    <source>
        <dbReference type="Proteomes" id="UP001156694"/>
    </source>
</evidence>
<dbReference type="Pfam" id="PF07509">
    <property type="entry name" value="DUF1523"/>
    <property type="match status" value="1"/>
</dbReference>
<dbReference type="Proteomes" id="UP001156694">
    <property type="component" value="Unassembled WGS sequence"/>
</dbReference>
<keyword evidence="3" id="KW-1185">Reference proteome</keyword>
<evidence type="ECO:0000256" key="1">
    <source>
        <dbReference type="SAM" id="Phobius"/>
    </source>
</evidence>
<keyword evidence="1" id="KW-0812">Transmembrane</keyword>
<dbReference type="InterPro" id="IPR011088">
    <property type="entry name" value="Phage_phiNM3_A0EWY4"/>
</dbReference>
<evidence type="ECO:0008006" key="4">
    <source>
        <dbReference type="Google" id="ProtNLM"/>
    </source>
</evidence>
<name>A0ABQ5VS14_9RHOB</name>
<accession>A0ABQ5VS14</accession>